<organism evidence="2 3">
    <name type="scientific">Gulo gulo</name>
    <name type="common">Wolverine</name>
    <name type="synonym">Gluton</name>
    <dbReference type="NCBI Taxonomy" id="48420"/>
    <lineage>
        <taxon>Eukaryota</taxon>
        <taxon>Metazoa</taxon>
        <taxon>Chordata</taxon>
        <taxon>Craniata</taxon>
        <taxon>Vertebrata</taxon>
        <taxon>Euteleostomi</taxon>
        <taxon>Mammalia</taxon>
        <taxon>Eutheria</taxon>
        <taxon>Laurasiatheria</taxon>
        <taxon>Carnivora</taxon>
        <taxon>Caniformia</taxon>
        <taxon>Musteloidea</taxon>
        <taxon>Mustelidae</taxon>
        <taxon>Guloninae</taxon>
        <taxon>Gulo</taxon>
    </lineage>
</organism>
<protein>
    <submittedName>
        <fullName evidence="2">Uncharacterized protein</fullName>
    </submittedName>
</protein>
<evidence type="ECO:0000256" key="1">
    <source>
        <dbReference type="SAM" id="MobiDB-lite"/>
    </source>
</evidence>
<reference evidence="2 3" key="1">
    <citation type="submission" date="2018-10" db="EMBL/GenBank/DDBJ databases">
        <authorList>
            <person name="Ekblom R."/>
            <person name="Jareborg N."/>
        </authorList>
    </citation>
    <scope>NUCLEOTIDE SEQUENCE [LARGE SCALE GENOMIC DNA]</scope>
    <source>
        <tissue evidence="2">Muscle</tissue>
    </source>
</reference>
<sequence>FLLKGCLVLQLDTKPRRNAPRKPVGTQAQQSLEGCAVKLPWSSVEKSAEFQLPGGRRGTSAQNREKPHHCGVQSHQVKILPERQTTVHLGFLPTTCQV</sequence>
<gene>
    <name evidence="2" type="ORF">BN2614_LOCUS1</name>
</gene>
<evidence type="ECO:0000313" key="3">
    <source>
        <dbReference type="Proteomes" id="UP000269945"/>
    </source>
</evidence>
<dbReference type="AlphaFoldDB" id="A0A9X9PV32"/>
<proteinExistence type="predicted"/>
<dbReference type="Proteomes" id="UP000269945">
    <property type="component" value="Unassembled WGS sequence"/>
</dbReference>
<feature type="non-terminal residue" evidence="2">
    <location>
        <position position="1"/>
    </location>
</feature>
<keyword evidence="3" id="KW-1185">Reference proteome</keyword>
<accession>A0A9X9PV32</accession>
<name>A0A9X9PV32_GULGU</name>
<comment type="caution">
    <text evidence="2">The sequence shown here is derived from an EMBL/GenBank/DDBJ whole genome shotgun (WGS) entry which is preliminary data.</text>
</comment>
<feature type="region of interest" description="Disordered" evidence="1">
    <location>
        <begin position="48"/>
        <end position="74"/>
    </location>
</feature>
<evidence type="ECO:0000313" key="2">
    <source>
        <dbReference type="EMBL" id="VCW67502.1"/>
    </source>
</evidence>
<dbReference type="EMBL" id="CYRY02002769">
    <property type="protein sequence ID" value="VCW67502.1"/>
    <property type="molecule type" value="Genomic_DNA"/>
</dbReference>